<dbReference type="KEGG" id="ifn:GM661_01755"/>
<gene>
    <name evidence="2" type="ORF">GM661_01755</name>
</gene>
<dbReference type="InterPro" id="IPR001173">
    <property type="entry name" value="Glyco_trans_2-like"/>
</dbReference>
<dbReference type="InterPro" id="IPR029044">
    <property type="entry name" value="Nucleotide-diphossugar_trans"/>
</dbReference>
<protein>
    <submittedName>
        <fullName evidence="2">Glycosyltransferase</fullName>
    </submittedName>
</protein>
<proteinExistence type="predicted"/>
<feature type="domain" description="Glycosyltransferase 2-like" evidence="1">
    <location>
        <begin position="6"/>
        <end position="172"/>
    </location>
</feature>
<dbReference type="EMBL" id="CP046640">
    <property type="protein sequence ID" value="QTL96787.1"/>
    <property type="molecule type" value="Genomic_DNA"/>
</dbReference>
<organism evidence="2 3">
    <name type="scientific">Iocasia fonsfrigidae</name>
    <dbReference type="NCBI Taxonomy" id="2682810"/>
    <lineage>
        <taxon>Bacteria</taxon>
        <taxon>Bacillati</taxon>
        <taxon>Bacillota</taxon>
        <taxon>Clostridia</taxon>
        <taxon>Halanaerobiales</taxon>
        <taxon>Halanaerobiaceae</taxon>
        <taxon>Iocasia</taxon>
    </lineage>
</organism>
<evidence type="ECO:0000259" key="1">
    <source>
        <dbReference type="Pfam" id="PF00535"/>
    </source>
</evidence>
<reference evidence="2" key="1">
    <citation type="submission" date="2019-12" db="EMBL/GenBank/DDBJ databases">
        <authorList>
            <person name="zhang j."/>
            <person name="sun C.M."/>
        </authorList>
    </citation>
    <scope>NUCLEOTIDE SEQUENCE</scope>
    <source>
        <strain evidence="2">NS-1</strain>
    </source>
</reference>
<sequence>MSGFTSIIILTYNQLHLTRVCLGSINTYTKKPFELIFVDNGSTDGTVDYLQRIREAKLILNKENLGFSKGVNQGLELARGEEILLLNNDTIPSHNWLSNLQKCLYSRPEIGIVGPRSNYAGGRQGGIAGDFSTINQIHSFSKEFNIPNPCKWHEVELITGFCMLIKKRLIDQLGLFDERFKYGMFEDCDYCKRALNHGYKLYCAGDTFIYHVGSRSFHQNNLNMAEIFYHNKRLFEEKWCNGSVGK</sequence>
<dbReference type="SUPFAM" id="SSF53448">
    <property type="entry name" value="Nucleotide-diphospho-sugar transferases"/>
    <property type="match status" value="1"/>
</dbReference>
<dbReference type="RefSeq" id="WP_125987576.1">
    <property type="nucleotide sequence ID" value="NZ_CP046640.1"/>
</dbReference>
<dbReference type="Pfam" id="PF00535">
    <property type="entry name" value="Glycos_transf_2"/>
    <property type="match status" value="1"/>
</dbReference>
<evidence type="ECO:0000313" key="3">
    <source>
        <dbReference type="Proteomes" id="UP000665020"/>
    </source>
</evidence>
<dbReference type="Proteomes" id="UP000665020">
    <property type="component" value="Chromosome"/>
</dbReference>
<dbReference type="CDD" id="cd04186">
    <property type="entry name" value="GT_2_like_c"/>
    <property type="match status" value="1"/>
</dbReference>
<dbReference type="PANTHER" id="PTHR43179:SF7">
    <property type="entry name" value="RHAMNOSYLTRANSFERASE WBBL"/>
    <property type="match status" value="1"/>
</dbReference>
<dbReference type="PANTHER" id="PTHR43179">
    <property type="entry name" value="RHAMNOSYLTRANSFERASE WBBL"/>
    <property type="match status" value="1"/>
</dbReference>
<dbReference type="Gene3D" id="3.90.550.10">
    <property type="entry name" value="Spore Coat Polysaccharide Biosynthesis Protein SpsA, Chain A"/>
    <property type="match status" value="1"/>
</dbReference>
<evidence type="ECO:0000313" key="2">
    <source>
        <dbReference type="EMBL" id="QTL96787.1"/>
    </source>
</evidence>
<name>A0A8A7KD22_9FIRM</name>
<accession>A0A8A7KD22</accession>
<keyword evidence="3" id="KW-1185">Reference proteome</keyword>
<dbReference type="AlphaFoldDB" id="A0A8A7KD22"/>